<dbReference type="NCBIfam" id="NF005589">
    <property type="entry name" value="PRK07314.1"/>
    <property type="match status" value="1"/>
</dbReference>
<evidence type="ECO:0000256" key="8">
    <source>
        <dbReference type="ARBA" id="ARBA00023098"/>
    </source>
</evidence>
<dbReference type="Gene3D" id="3.40.47.10">
    <property type="match status" value="2"/>
</dbReference>
<dbReference type="InterPro" id="IPR020841">
    <property type="entry name" value="PKS_Beta-ketoAc_synthase_dom"/>
</dbReference>
<dbReference type="InterPro" id="IPR018201">
    <property type="entry name" value="Ketoacyl_synth_AS"/>
</dbReference>
<comment type="similarity">
    <text evidence="2 14 16">Belongs to the thiolase-like superfamily. Beta-ketoacyl-ACP synthases family.</text>
</comment>
<dbReference type="InterPro" id="IPR014031">
    <property type="entry name" value="Ketoacyl_synth_C"/>
</dbReference>
<feature type="active site" description="For beta-ketoacyl synthase activity" evidence="15">
    <location>
        <position position="184"/>
    </location>
</feature>
<dbReference type="Proteomes" id="UP000594468">
    <property type="component" value="Chromosome"/>
</dbReference>
<evidence type="ECO:0000259" key="17">
    <source>
        <dbReference type="PROSITE" id="PS52004"/>
    </source>
</evidence>
<dbReference type="KEGG" id="pmet:G4Y79_17525"/>
<sequence>MQQHIRYCCITSVTRIEEGAVGDRRVVITGIGAFVPTGNTPEEAWQNIAAGKSGIGLITQFDRSIVENQIAGEVKNFDPDEILGRKESRRTDRSAQLAVAASRQAFADSGLEITADNSYDIGCIIGSGVGGIGSLIESVQAFLERGHRAISPLAIPRILIDSSSGKVSMDLGLRGPNFNITTACATGNNCIGEAAEIIKRRQADVMLAGATEAAIVPITIAGFNNMKALSHRNDDPEGASRPFDADRDGFVPAEGAATLVLEDLEHALARGAKIYGEVLGYGHTSDAYHPTAPMETGEGAAKAMVRALEDAGLTAKDIDYINAHGTGTQLNDMAETKALKVALGEEAYNIPISSTKSMTGHLLGAAGTIEAIIGLMAIRDNFIPPTINLETPDPECDLNYTPNVGVKADVDVVMSNGFGFGGHNATIILGRYTANGTSN</sequence>
<keyword evidence="19" id="KW-1185">Reference proteome</keyword>
<organism evidence="18 19">
    <name type="scientific">Phototrophicus methaneseepsis</name>
    <dbReference type="NCBI Taxonomy" id="2710758"/>
    <lineage>
        <taxon>Bacteria</taxon>
        <taxon>Bacillati</taxon>
        <taxon>Chloroflexota</taxon>
        <taxon>Candidatus Thermofontia</taxon>
        <taxon>Phototrophicales</taxon>
        <taxon>Phototrophicaceae</taxon>
        <taxon>Phototrophicus</taxon>
    </lineage>
</organism>
<dbReference type="EMBL" id="CP062983">
    <property type="protein sequence ID" value="QPC81479.1"/>
    <property type="molecule type" value="Genomic_DNA"/>
</dbReference>
<dbReference type="SUPFAM" id="SSF53901">
    <property type="entry name" value="Thiolase-like"/>
    <property type="match status" value="1"/>
</dbReference>
<evidence type="ECO:0000256" key="1">
    <source>
        <dbReference type="ARBA" id="ARBA00005194"/>
    </source>
</evidence>
<dbReference type="PANTHER" id="PTHR11712:SF336">
    <property type="entry name" value="3-OXOACYL-[ACYL-CARRIER-PROTEIN] SYNTHASE, MITOCHONDRIAL"/>
    <property type="match status" value="1"/>
</dbReference>
<dbReference type="InterPro" id="IPR016039">
    <property type="entry name" value="Thiolase-like"/>
</dbReference>
<dbReference type="NCBIfam" id="TIGR03150">
    <property type="entry name" value="fabF"/>
    <property type="match status" value="1"/>
</dbReference>
<reference evidence="18 19" key="1">
    <citation type="submission" date="2020-02" db="EMBL/GenBank/DDBJ databases">
        <authorList>
            <person name="Zheng R.K."/>
            <person name="Sun C.M."/>
        </authorList>
    </citation>
    <scope>NUCLEOTIDE SEQUENCE [LARGE SCALE GENOMIC DNA]</scope>
    <source>
        <strain evidence="19">rifampicinis</strain>
    </source>
</reference>
<evidence type="ECO:0000256" key="3">
    <source>
        <dbReference type="ARBA" id="ARBA00012356"/>
    </source>
</evidence>
<dbReference type="GO" id="GO:0004315">
    <property type="term" value="F:3-oxoacyl-[acyl-carrier-protein] synthase activity"/>
    <property type="evidence" value="ECO:0007669"/>
    <property type="project" value="UniProtKB-UniRule"/>
</dbReference>
<dbReference type="InterPro" id="IPR014030">
    <property type="entry name" value="Ketoacyl_synth_N"/>
</dbReference>
<evidence type="ECO:0000256" key="6">
    <source>
        <dbReference type="ARBA" id="ARBA00022679"/>
    </source>
</evidence>
<evidence type="ECO:0000313" key="18">
    <source>
        <dbReference type="EMBL" id="QPC81479.1"/>
    </source>
</evidence>
<evidence type="ECO:0000256" key="10">
    <source>
        <dbReference type="ARBA" id="ARBA00023315"/>
    </source>
</evidence>
<comment type="pathway">
    <text evidence="1 14">Lipid metabolism; fatty acid biosynthesis.</text>
</comment>
<keyword evidence="9 14" id="KW-0275">Fatty acid biosynthesis</keyword>
<dbReference type="PIRSF" id="PIRSF000447">
    <property type="entry name" value="KAS_II"/>
    <property type="match status" value="1"/>
</dbReference>
<dbReference type="Pfam" id="PF02801">
    <property type="entry name" value="Ketoacyl-synt_C"/>
    <property type="match status" value="1"/>
</dbReference>
<evidence type="ECO:0000256" key="15">
    <source>
        <dbReference type="PIRSR" id="PIRSR000447-1"/>
    </source>
</evidence>
<evidence type="ECO:0000256" key="11">
    <source>
        <dbReference type="ARBA" id="ARBA00024006"/>
    </source>
</evidence>
<dbReference type="Pfam" id="PF00109">
    <property type="entry name" value="ketoacyl-synt"/>
    <property type="match status" value="1"/>
</dbReference>
<keyword evidence="5 14" id="KW-0444">Lipid biosynthesis</keyword>
<comment type="catalytic activity">
    <reaction evidence="13 14">
        <text>a fatty acyl-[ACP] + malonyl-[ACP] + H(+) = a 3-oxoacyl-[ACP] + holo-[ACP] + CO2</text>
        <dbReference type="Rhea" id="RHEA:22836"/>
        <dbReference type="Rhea" id="RHEA-COMP:9623"/>
        <dbReference type="Rhea" id="RHEA-COMP:9685"/>
        <dbReference type="Rhea" id="RHEA-COMP:9916"/>
        <dbReference type="Rhea" id="RHEA-COMP:14125"/>
        <dbReference type="ChEBI" id="CHEBI:15378"/>
        <dbReference type="ChEBI" id="CHEBI:16526"/>
        <dbReference type="ChEBI" id="CHEBI:64479"/>
        <dbReference type="ChEBI" id="CHEBI:78449"/>
        <dbReference type="ChEBI" id="CHEBI:78776"/>
        <dbReference type="ChEBI" id="CHEBI:138651"/>
    </reaction>
</comment>
<dbReference type="PANTHER" id="PTHR11712">
    <property type="entry name" value="POLYKETIDE SYNTHASE-RELATED"/>
    <property type="match status" value="1"/>
</dbReference>
<evidence type="ECO:0000313" key="19">
    <source>
        <dbReference type="Proteomes" id="UP000594468"/>
    </source>
</evidence>
<evidence type="ECO:0000256" key="16">
    <source>
        <dbReference type="RuleBase" id="RU003694"/>
    </source>
</evidence>
<accession>A0A7S8IDL3</accession>
<evidence type="ECO:0000256" key="13">
    <source>
        <dbReference type="ARBA" id="ARBA00047659"/>
    </source>
</evidence>
<gene>
    <name evidence="18" type="primary">fabF</name>
    <name evidence="18" type="ORF">G4Y79_17525</name>
</gene>
<dbReference type="InterPro" id="IPR017568">
    <property type="entry name" value="3-oxoacyl-ACP_synth-2"/>
</dbReference>
<feature type="domain" description="Ketosynthase family 3 (KS3)" evidence="17">
    <location>
        <begin position="23"/>
        <end position="431"/>
    </location>
</feature>
<dbReference type="UniPathway" id="UPA00094"/>
<proteinExistence type="inferred from homology"/>
<dbReference type="InterPro" id="IPR000794">
    <property type="entry name" value="Beta-ketoacyl_synthase"/>
</dbReference>
<evidence type="ECO:0000256" key="5">
    <source>
        <dbReference type="ARBA" id="ARBA00022516"/>
    </source>
</evidence>
<dbReference type="FunFam" id="3.40.47.10:FF:000009">
    <property type="entry name" value="3-oxoacyl-[acyl-carrier-protein] synthase 2"/>
    <property type="match status" value="1"/>
</dbReference>
<dbReference type="SMART" id="SM00825">
    <property type="entry name" value="PKS_KS"/>
    <property type="match status" value="1"/>
</dbReference>
<evidence type="ECO:0000256" key="12">
    <source>
        <dbReference type="ARBA" id="ARBA00047318"/>
    </source>
</evidence>
<dbReference type="PROSITE" id="PS00606">
    <property type="entry name" value="KS3_1"/>
    <property type="match status" value="1"/>
</dbReference>
<dbReference type="EC" id="2.3.1.179" evidence="3 14"/>
<keyword evidence="7" id="KW-0276">Fatty acid metabolism</keyword>
<evidence type="ECO:0000256" key="7">
    <source>
        <dbReference type="ARBA" id="ARBA00022832"/>
    </source>
</evidence>
<dbReference type="CDD" id="cd00834">
    <property type="entry name" value="KAS_I_II"/>
    <property type="match status" value="1"/>
</dbReference>
<keyword evidence="8" id="KW-0443">Lipid metabolism</keyword>
<evidence type="ECO:0000256" key="9">
    <source>
        <dbReference type="ARBA" id="ARBA00023160"/>
    </source>
</evidence>
<dbReference type="AlphaFoldDB" id="A0A7S8IDL3"/>
<comment type="function">
    <text evidence="11 14">Involved in the type II fatty acid elongation cycle. Catalyzes the elongation of a wide range of acyl-ACP by the addition of two carbons from malonyl-ACP to an acyl acceptor. Can efficiently catalyze the conversion of palmitoleoyl-ACP (cis-hexadec-9-enoyl-ACP) to cis-vaccenoyl-ACP (cis-octadec-11-enoyl-ACP), an essential step in the thermal regulation of fatty acid composition.</text>
</comment>
<dbReference type="GO" id="GO:0006633">
    <property type="term" value="P:fatty acid biosynthetic process"/>
    <property type="evidence" value="ECO:0007669"/>
    <property type="project" value="UniProtKB-UniRule"/>
</dbReference>
<protein>
    <recommendedName>
        <fullName evidence="4 14">3-oxoacyl-[acyl-carrier-protein] synthase 2</fullName>
        <ecNumber evidence="3 14">2.3.1.179</ecNumber>
    </recommendedName>
</protein>
<evidence type="ECO:0000256" key="2">
    <source>
        <dbReference type="ARBA" id="ARBA00008467"/>
    </source>
</evidence>
<keyword evidence="10 14" id="KW-0012">Acyltransferase</keyword>
<comment type="catalytic activity">
    <reaction evidence="12 14">
        <text>(9Z)-hexadecenoyl-[ACP] + malonyl-[ACP] + H(+) = 3-oxo-(11Z)-octadecenoyl-[ACP] + holo-[ACP] + CO2</text>
        <dbReference type="Rhea" id="RHEA:55040"/>
        <dbReference type="Rhea" id="RHEA-COMP:9623"/>
        <dbReference type="Rhea" id="RHEA-COMP:9685"/>
        <dbReference type="Rhea" id="RHEA-COMP:10800"/>
        <dbReference type="Rhea" id="RHEA-COMP:14074"/>
        <dbReference type="ChEBI" id="CHEBI:15378"/>
        <dbReference type="ChEBI" id="CHEBI:16526"/>
        <dbReference type="ChEBI" id="CHEBI:64479"/>
        <dbReference type="ChEBI" id="CHEBI:78449"/>
        <dbReference type="ChEBI" id="CHEBI:83989"/>
        <dbReference type="ChEBI" id="CHEBI:138538"/>
        <dbReference type="EC" id="2.3.1.179"/>
    </reaction>
</comment>
<dbReference type="PROSITE" id="PS52004">
    <property type="entry name" value="KS3_2"/>
    <property type="match status" value="1"/>
</dbReference>
<name>A0A7S8IDL3_9CHLR</name>
<evidence type="ECO:0000256" key="4">
    <source>
        <dbReference type="ARBA" id="ARBA00014657"/>
    </source>
</evidence>
<keyword evidence="6 14" id="KW-0808">Transferase</keyword>
<evidence type="ECO:0000256" key="14">
    <source>
        <dbReference type="PIRNR" id="PIRNR000447"/>
    </source>
</evidence>
<dbReference type="GO" id="GO:0005829">
    <property type="term" value="C:cytosol"/>
    <property type="evidence" value="ECO:0007669"/>
    <property type="project" value="TreeGrafter"/>
</dbReference>